<dbReference type="InterPro" id="IPR001650">
    <property type="entry name" value="Helicase_C-like"/>
</dbReference>
<keyword evidence="6" id="KW-1185">Reference proteome</keyword>
<dbReference type="EMBL" id="FPAI01000005">
    <property type="protein sequence ID" value="SFS58567.1"/>
    <property type="molecule type" value="Genomic_DNA"/>
</dbReference>
<keyword evidence="4" id="KW-0067">ATP-binding</keyword>
<evidence type="ECO:0000259" key="1">
    <source>
        <dbReference type="PROSITE" id="PS51192"/>
    </source>
</evidence>
<dbReference type="SMART" id="SM00490">
    <property type="entry name" value="HELICc"/>
    <property type="match status" value="1"/>
</dbReference>
<evidence type="ECO:0000313" key="4">
    <source>
        <dbReference type="EMBL" id="SFS58567.1"/>
    </source>
</evidence>
<dbReference type="PROSITE" id="PS51192">
    <property type="entry name" value="HELICASE_ATP_BIND_1"/>
    <property type="match status" value="1"/>
</dbReference>
<dbReference type="OrthoDB" id="9802848at2"/>
<dbReference type="CDD" id="cd09205">
    <property type="entry name" value="PLDc_N_DEXD_b3"/>
    <property type="match status" value="1"/>
</dbReference>
<dbReference type="SUPFAM" id="SSF56024">
    <property type="entry name" value="Phospholipase D/nuclease"/>
    <property type="match status" value="1"/>
</dbReference>
<dbReference type="InterPro" id="IPR050742">
    <property type="entry name" value="Helicase_Restrict-Modif_Enz"/>
</dbReference>
<dbReference type="CDD" id="cd18032">
    <property type="entry name" value="DEXHc_RE_I_III_res"/>
    <property type="match status" value="1"/>
</dbReference>
<dbReference type="PROSITE" id="PS51194">
    <property type="entry name" value="HELICASE_CTER"/>
    <property type="match status" value="1"/>
</dbReference>
<reference evidence="4 5" key="1">
    <citation type="submission" date="2016-10" db="EMBL/GenBank/DDBJ databases">
        <authorList>
            <person name="de Groot N.N."/>
        </authorList>
    </citation>
    <scope>NUCLEOTIDE SEQUENCE [LARGE SCALE GENOMIC DNA]</scope>
    <source>
        <strain evidence="4 5">DSM 17074</strain>
    </source>
</reference>
<gene>
    <name evidence="3" type="ORF">HMI01_06490</name>
    <name evidence="4" type="ORF">SAMN05421668_10527</name>
</gene>
<dbReference type="Proteomes" id="UP000199139">
    <property type="component" value="Unassembled WGS sequence"/>
</dbReference>
<evidence type="ECO:0000313" key="3">
    <source>
        <dbReference type="EMBL" id="GEM03661.1"/>
    </source>
</evidence>
<dbReference type="Proteomes" id="UP000321773">
    <property type="component" value="Unassembled WGS sequence"/>
</dbReference>
<name>A0A1I6R1F1_9BACI</name>
<keyword evidence="4" id="KW-0547">Nucleotide-binding</keyword>
<dbReference type="Pfam" id="PF04851">
    <property type="entry name" value="ResIII"/>
    <property type="match status" value="1"/>
</dbReference>
<keyword evidence="4" id="KW-0347">Helicase</keyword>
<dbReference type="GO" id="GO:0004386">
    <property type="term" value="F:helicase activity"/>
    <property type="evidence" value="ECO:0007669"/>
    <property type="project" value="UniProtKB-KW"/>
</dbReference>
<dbReference type="CDD" id="cd18799">
    <property type="entry name" value="SF2_C_EcoAI-like"/>
    <property type="match status" value="1"/>
</dbReference>
<keyword evidence="4" id="KW-0378">Hydrolase</keyword>
<dbReference type="Pfam" id="PF00271">
    <property type="entry name" value="Helicase_C"/>
    <property type="match status" value="1"/>
</dbReference>
<dbReference type="SUPFAM" id="SSF52540">
    <property type="entry name" value="P-loop containing nucleoside triphosphate hydrolases"/>
    <property type="match status" value="1"/>
</dbReference>
<dbReference type="InterPro" id="IPR006935">
    <property type="entry name" value="Helicase/UvrB_N"/>
</dbReference>
<proteinExistence type="predicted"/>
<dbReference type="Gene3D" id="3.30.870.10">
    <property type="entry name" value="Endonuclease Chain A"/>
    <property type="match status" value="1"/>
</dbReference>
<dbReference type="RefSeq" id="WP_089853103.1">
    <property type="nucleotide sequence ID" value="NZ_BJWJ01000004.1"/>
</dbReference>
<dbReference type="EMBL" id="BJWJ01000004">
    <property type="protein sequence ID" value="GEM03661.1"/>
    <property type="molecule type" value="Genomic_DNA"/>
</dbReference>
<dbReference type="GO" id="GO:0003677">
    <property type="term" value="F:DNA binding"/>
    <property type="evidence" value="ECO:0007669"/>
    <property type="project" value="InterPro"/>
</dbReference>
<dbReference type="GO" id="GO:0005829">
    <property type="term" value="C:cytosol"/>
    <property type="evidence" value="ECO:0007669"/>
    <property type="project" value="TreeGrafter"/>
</dbReference>
<reference evidence="3 6" key="2">
    <citation type="submission" date="2019-07" db="EMBL/GenBank/DDBJ databases">
        <title>Whole genome shotgun sequence of Halolactibacillus miurensis NBRC 100873.</title>
        <authorList>
            <person name="Hosoyama A."/>
            <person name="Uohara A."/>
            <person name="Ohji S."/>
            <person name="Ichikawa N."/>
        </authorList>
    </citation>
    <scope>NUCLEOTIDE SEQUENCE [LARGE SCALE GENOMIC DNA]</scope>
    <source>
        <strain evidence="3 6">NBRC 100873</strain>
    </source>
</reference>
<dbReference type="InterPro" id="IPR014001">
    <property type="entry name" value="Helicase_ATP-bd"/>
</dbReference>
<dbReference type="InterPro" id="IPR027417">
    <property type="entry name" value="P-loop_NTPase"/>
</dbReference>
<accession>A0A1I6R1F1</accession>
<dbReference type="GO" id="GO:0016787">
    <property type="term" value="F:hydrolase activity"/>
    <property type="evidence" value="ECO:0007669"/>
    <property type="project" value="InterPro"/>
</dbReference>
<organism evidence="4 5">
    <name type="scientific">Halolactibacillus miurensis</name>
    <dbReference type="NCBI Taxonomy" id="306541"/>
    <lineage>
        <taxon>Bacteria</taxon>
        <taxon>Bacillati</taxon>
        <taxon>Bacillota</taxon>
        <taxon>Bacilli</taxon>
        <taxon>Bacillales</taxon>
        <taxon>Bacillaceae</taxon>
        <taxon>Halolactibacillus</taxon>
    </lineage>
</organism>
<dbReference type="Pfam" id="PF13091">
    <property type="entry name" value="PLDc_2"/>
    <property type="match status" value="1"/>
</dbReference>
<feature type="domain" description="Helicase C-terminal" evidence="2">
    <location>
        <begin position="419"/>
        <end position="575"/>
    </location>
</feature>
<dbReference type="STRING" id="306541.SAMN05421668_10527"/>
<dbReference type="AlphaFoldDB" id="A0A1I6R1F1"/>
<dbReference type="SMART" id="SM00487">
    <property type="entry name" value="DEXDc"/>
    <property type="match status" value="1"/>
</dbReference>
<feature type="domain" description="Helicase ATP-binding" evidence="1">
    <location>
        <begin position="228"/>
        <end position="376"/>
    </location>
</feature>
<dbReference type="InterPro" id="IPR025202">
    <property type="entry name" value="PLD-like_dom"/>
</dbReference>
<dbReference type="PANTHER" id="PTHR47396">
    <property type="entry name" value="TYPE I RESTRICTION ENZYME ECOKI R PROTEIN"/>
    <property type="match status" value="1"/>
</dbReference>
<dbReference type="Gene3D" id="3.40.50.300">
    <property type="entry name" value="P-loop containing nucleotide triphosphate hydrolases"/>
    <property type="match status" value="2"/>
</dbReference>
<evidence type="ECO:0000313" key="5">
    <source>
        <dbReference type="Proteomes" id="UP000199139"/>
    </source>
</evidence>
<evidence type="ECO:0000313" key="6">
    <source>
        <dbReference type="Proteomes" id="UP000321773"/>
    </source>
</evidence>
<sequence length="809" mass="94086">MTTTKLIKHNIVDEIKAGIDCSSSTAILVSFMMVSGLELILPSLQRSLDKGTQIKILTGDYLYITQPDALSRLDELVGDIELRLWKSHGVSFHPKAYLFESDHEKQVIVGSSNLSKSALTTGVEWNVSIEQQGQADVFEEAEESFLQLFYADQTVPINRETIEQYRQRYETYHAKYPGFVDRWHSREAEALMFDETEPTIVRESSNNQEPIIIEPRPHQALALDALDNVIKEDYDKALIVMATGLGKTYLAAFFARQFNRVLFIAHREEILRQAKQSFDHVLPNKSSSLYNQEEKNNESDHIFASVFTLSRKNHLNRFNSSDFDLIVVDEFHHAAAKSYQGILQYFKREFLLGITATPDRLDGKDVYALCDNNVAFQMHFIEAIQHGYLTPFKYFGVYDETDYSSMTWLGNRYDQHELEAKQLQDAIAEKIFNAWEKHKQKRTISFCSSIRQAKYLEDYFVKKGVNAISLHSKTMGYSRQEAIKALKDQTIDIIFTVDLFNEGVDIPEVDTLLFVRPTESLTIYTQQVGRGLRLSTGKTHCHIIDLIGNYKNADVKMQLFDTERDRDSRSVKHVIPEVPTSCELHLDMQVVDLIKYLVRKRQPRKERLISSYHMLKTELGRRPTYLEIHRYGKEDAKQIKQEFKSYMGLLHHSGELTLEESDLYNRFKSLIEDVERTLMSKSYKMVVLKLMLDRGENQWHRPITASSIAYPFCKFLTDKDYRRKKDFSDKKTKKLLTFDEDKIVRLIEDMPFSKWNGSSKGIFTFDREQFAITVPLTEQEARNLYPFINDIVEYRLTSYFERGISKKTH</sequence>
<protein>
    <submittedName>
        <fullName evidence="3">DNA helicase</fullName>
    </submittedName>
    <submittedName>
        <fullName evidence="4">Superfamily II DNA or RNA helicase</fullName>
    </submittedName>
</protein>
<dbReference type="GO" id="GO:0005524">
    <property type="term" value="F:ATP binding"/>
    <property type="evidence" value="ECO:0007669"/>
    <property type="project" value="InterPro"/>
</dbReference>
<dbReference type="PANTHER" id="PTHR47396:SF1">
    <property type="entry name" value="ATP-DEPENDENT HELICASE IRC3-RELATED"/>
    <property type="match status" value="1"/>
</dbReference>
<evidence type="ECO:0000259" key="2">
    <source>
        <dbReference type="PROSITE" id="PS51194"/>
    </source>
</evidence>